<evidence type="ECO:0000256" key="1">
    <source>
        <dbReference type="SAM" id="Phobius"/>
    </source>
</evidence>
<dbReference type="Proteomes" id="UP000232323">
    <property type="component" value="Unassembled WGS sequence"/>
</dbReference>
<feature type="transmembrane region" description="Helical" evidence="1">
    <location>
        <begin position="187"/>
        <end position="206"/>
    </location>
</feature>
<proteinExistence type="predicted"/>
<reference evidence="2 3" key="1">
    <citation type="submission" date="2017-08" db="EMBL/GenBank/DDBJ databases">
        <title>Acidophilic green algal genome provides insights into adaptation to an acidic environment.</title>
        <authorList>
            <person name="Hirooka S."/>
            <person name="Hirose Y."/>
            <person name="Kanesaki Y."/>
            <person name="Higuchi S."/>
            <person name="Fujiwara T."/>
            <person name="Onuma R."/>
            <person name="Era A."/>
            <person name="Ohbayashi R."/>
            <person name="Uzuka A."/>
            <person name="Nozaki H."/>
            <person name="Yoshikawa H."/>
            <person name="Miyagishima S.Y."/>
        </authorList>
    </citation>
    <scope>NUCLEOTIDE SEQUENCE [LARGE SCALE GENOMIC DNA]</scope>
    <source>
        <strain evidence="2 3">NIES-2499</strain>
    </source>
</reference>
<name>A0A250WQD9_9CHLO</name>
<keyword evidence="1" id="KW-0812">Transmembrane</keyword>
<dbReference type="OrthoDB" id="511716at2759"/>
<keyword evidence="1" id="KW-1133">Transmembrane helix</keyword>
<sequence>MLCTQQCNKFRYICPGNRGRGRDLRVNVRASSKAAQLLTAAKQKYESGDKLQASKLYEDVLLESPTAPQRQAALFGNMAVHASFGDVELAQMTLRAAIQEGLDLEQALQDPDLPEIVTSQQILIQLKRFNQQVLKSQLMSASRPQTFTAARARSTRATDLDLEDILGKPNSEKLDIDASPLGIAKRVAVVLLTGVLLGTVLFYIGLESLFPKY</sequence>
<keyword evidence="1" id="KW-0472">Membrane</keyword>
<keyword evidence="3" id="KW-1185">Reference proteome</keyword>
<gene>
    <name evidence="2" type="ORF">CEUSTIGMA_g490.t1</name>
</gene>
<accession>A0A250WQD9</accession>
<dbReference type="AlphaFoldDB" id="A0A250WQD9"/>
<evidence type="ECO:0000313" key="3">
    <source>
        <dbReference type="Proteomes" id="UP000232323"/>
    </source>
</evidence>
<organism evidence="2 3">
    <name type="scientific">Chlamydomonas eustigma</name>
    <dbReference type="NCBI Taxonomy" id="1157962"/>
    <lineage>
        <taxon>Eukaryota</taxon>
        <taxon>Viridiplantae</taxon>
        <taxon>Chlorophyta</taxon>
        <taxon>core chlorophytes</taxon>
        <taxon>Chlorophyceae</taxon>
        <taxon>CS clade</taxon>
        <taxon>Chlamydomonadales</taxon>
        <taxon>Chlamydomonadaceae</taxon>
        <taxon>Chlamydomonas</taxon>
    </lineage>
</organism>
<protein>
    <submittedName>
        <fullName evidence="2">Uncharacterized protein</fullName>
    </submittedName>
</protein>
<evidence type="ECO:0000313" key="2">
    <source>
        <dbReference type="EMBL" id="GAX73038.1"/>
    </source>
</evidence>
<dbReference type="EMBL" id="BEGY01000002">
    <property type="protein sequence ID" value="GAX73038.1"/>
    <property type="molecule type" value="Genomic_DNA"/>
</dbReference>
<comment type="caution">
    <text evidence="2">The sequence shown here is derived from an EMBL/GenBank/DDBJ whole genome shotgun (WGS) entry which is preliminary data.</text>
</comment>